<evidence type="ECO:0000313" key="2">
    <source>
        <dbReference type="EMBL" id="QJA76416.1"/>
    </source>
</evidence>
<dbReference type="AlphaFoldDB" id="A0A6M3IIU7"/>
<evidence type="ECO:0000313" key="1">
    <source>
        <dbReference type="EMBL" id="QJA57429.1"/>
    </source>
</evidence>
<dbReference type="EMBL" id="MT142223">
    <property type="protein sequence ID" value="QJA76416.1"/>
    <property type="molecule type" value="Genomic_DNA"/>
</dbReference>
<dbReference type="EMBL" id="MT141273">
    <property type="protein sequence ID" value="QJA57429.1"/>
    <property type="molecule type" value="Genomic_DNA"/>
</dbReference>
<gene>
    <name evidence="2" type="ORF">MM415A01514_0013</name>
    <name evidence="1" type="ORF">MM415B01641_0009</name>
</gene>
<reference evidence="1" key="1">
    <citation type="submission" date="2020-03" db="EMBL/GenBank/DDBJ databases">
        <title>The deep terrestrial virosphere.</title>
        <authorList>
            <person name="Holmfeldt K."/>
            <person name="Nilsson E."/>
            <person name="Simone D."/>
            <person name="Lopez-Fernandez M."/>
            <person name="Wu X."/>
            <person name="de Brujin I."/>
            <person name="Lundin D."/>
            <person name="Andersson A."/>
            <person name="Bertilsson S."/>
            <person name="Dopson M."/>
        </authorList>
    </citation>
    <scope>NUCLEOTIDE SEQUENCE</scope>
    <source>
        <strain evidence="2">MM415A01514</strain>
        <strain evidence="1">MM415B01641</strain>
    </source>
</reference>
<protein>
    <submittedName>
        <fullName evidence="1">Uncharacterized protein</fullName>
    </submittedName>
</protein>
<accession>A0A6M3IIU7</accession>
<proteinExistence type="predicted"/>
<organism evidence="1">
    <name type="scientific">viral metagenome</name>
    <dbReference type="NCBI Taxonomy" id="1070528"/>
    <lineage>
        <taxon>unclassified sequences</taxon>
        <taxon>metagenomes</taxon>
        <taxon>organismal metagenomes</taxon>
    </lineage>
</organism>
<sequence length="265" mass="28558">MDFKRFALIAVLLLFVAGPTFGQVAVPGKYAKGQPDKVITVYGEDDDIDAAYELIAGYDSYAQMAANDSLEVVLGTDGTATDSVRYQTRGIRSDSLAAMEIGRVSGAEIDTLSTNWMFFESVLIDSGKSAGSDATYIRRLGAGVTSSVIAAGDADDRVCQYFASKGERAFIHSWQAGVTSTTGTVNFQLRLYPDWRAARGTSGYTYFRVLDHVALTATQSESEVRPLDIYLPVGSWLAVYGLGGAANSDGWARMTVHSYGNTSRQ</sequence>
<name>A0A6M3IIU7_9ZZZZ</name>